<dbReference type="GO" id="GO:0009535">
    <property type="term" value="C:chloroplast thylakoid membrane"/>
    <property type="evidence" value="ECO:0007669"/>
    <property type="project" value="TreeGrafter"/>
</dbReference>
<keyword evidence="6 10" id="KW-0408">Iron</keyword>
<evidence type="ECO:0000256" key="9">
    <source>
        <dbReference type="ARBA" id="ARBA00023239"/>
    </source>
</evidence>
<keyword evidence="9" id="KW-0456">Lyase</keyword>
<dbReference type="GO" id="GO:0016829">
    <property type="term" value="F:lyase activity"/>
    <property type="evidence" value="ECO:0007669"/>
    <property type="project" value="UniProtKB-KW"/>
</dbReference>
<dbReference type="GO" id="GO:0016125">
    <property type="term" value="P:sterol metabolic process"/>
    <property type="evidence" value="ECO:0007669"/>
    <property type="project" value="TreeGrafter"/>
</dbReference>
<gene>
    <name evidence="11" type="ORF">F0562_027325</name>
</gene>
<evidence type="ECO:0000256" key="10">
    <source>
        <dbReference type="PIRSR" id="PIRSR602403-1"/>
    </source>
</evidence>
<dbReference type="GO" id="GO:0005506">
    <property type="term" value="F:iron ion binding"/>
    <property type="evidence" value="ECO:0007669"/>
    <property type="project" value="InterPro"/>
</dbReference>
<evidence type="ECO:0000256" key="7">
    <source>
        <dbReference type="ARBA" id="ARBA00023098"/>
    </source>
</evidence>
<protein>
    <recommendedName>
        <fullName evidence="13">Allene oxide synthase</fullName>
    </recommendedName>
</protein>
<evidence type="ECO:0000256" key="4">
    <source>
        <dbReference type="ARBA" id="ARBA00022767"/>
    </source>
</evidence>
<dbReference type="OrthoDB" id="2789670at2759"/>
<dbReference type="PRINTS" id="PR00465">
    <property type="entry name" value="EP450IV"/>
</dbReference>
<dbReference type="InterPro" id="IPR036396">
    <property type="entry name" value="Cyt_P450_sf"/>
</dbReference>
<comment type="similarity">
    <text evidence="1">Belongs to the cytochrome P450 family.</text>
</comment>
<keyword evidence="5" id="KW-0276">Fatty acid metabolism</keyword>
<dbReference type="GO" id="GO:0016705">
    <property type="term" value="F:oxidoreductase activity, acting on paired donors, with incorporation or reduction of molecular oxygen"/>
    <property type="evidence" value="ECO:0007669"/>
    <property type="project" value="InterPro"/>
</dbReference>
<evidence type="ECO:0000256" key="1">
    <source>
        <dbReference type="ARBA" id="ARBA00010617"/>
    </source>
</evidence>
<reference evidence="11 12" key="1">
    <citation type="submission" date="2019-09" db="EMBL/GenBank/DDBJ databases">
        <title>A chromosome-level genome assembly of the Chinese tupelo Nyssa sinensis.</title>
        <authorList>
            <person name="Yang X."/>
            <person name="Kang M."/>
            <person name="Yang Y."/>
            <person name="Xiong H."/>
            <person name="Wang M."/>
            <person name="Zhang Z."/>
            <person name="Wang Z."/>
            <person name="Wu H."/>
            <person name="Ma T."/>
            <person name="Liu J."/>
            <person name="Xi Z."/>
        </authorList>
    </citation>
    <scope>NUCLEOTIDE SEQUENCE [LARGE SCALE GENOMIC DNA]</scope>
    <source>
        <strain evidence="11">J267</strain>
        <tissue evidence="11">Leaf</tissue>
    </source>
</reference>
<keyword evidence="8" id="KW-0275">Fatty acid biosynthesis</keyword>
<organism evidence="11 12">
    <name type="scientific">Nyssa sinensis</name>
    <dbReference type="NCBI Taxonomy" id="561372"/>
    <lineage>
        <taxon>Eukaryota</taxon>
        <taxon>Viridiplantae</taxon>
        <taxon>Streptophyta</taxon>
        <taxon>Embryophyta</taxon>
        <taxon>Tracheophyta</taxon>
        <taxon>Spermatophyta</taxon>
        <taxon>Magnoliopsida</taxon>
        <taxon>eudicotyledons</taxon>
        <taxon>Gunneridae</taxon>
        <taxon>Pentapetalae</taxon>
        <taxon>asterids</taxon>
        <taxon>Cornales</taxon>
        <taxon>Nyssaceae</taxon>
        <taxon>Nyssa</taxon>
    </lineage>
</organism>
<evidence type="ECO:0000313" key="12">
    <source>
        <dbReference type="Proteomes" id="UP000325577"/>
    </source>
</evidence>
<evidence type="ECO:0000256" key="3">
    <source>
        <dbReference type="ARBA" id="ARBA00022723"/>
    </source>
</evidence>
<dbReference type="EMBL" id="CM018038">
    <property type="protein sequence ID" value="KAA8537685.1"/>
    <property type="molecule type" value="Genomic_DNA"/>
</dbReference>
<dbReference type="Pfam" id="PF00067">
    <property type="entry name" value="p450"/>
    <property type="match status" value="1"/>
</dbReference>
<dbReference type="AlphaFoldDB" id="A0A5J5B303"/>
<dbReference type="GO" id="GO:0031408">
    <property type="term" value="P:oxylipin biosynthetic process"/>
    <property type="evidence" value="ECO:0007669"/>
    <property type="project" value="UniProtKB-KW"/>
</dbReference>
<name>A0A5J5B303_9ASTE</name>
<dbReference type="GO" id="GO:0004497">
    <property type="term" value="F:monooxygenase activity"/>
    <property type="evidence" value="ECO:0007669"/>
    <property type="project" value="InterPro"/>
</dbReference>
<dbReference type="InterPro" id="IPR001128">
    <property type="entry name" value="Cyt_P450"/>
</dbReference>
<dbReference type="Gene3D" id="1.10.630.10">
    <property type="entry name" value="Cytochrome P450"/>
    <property type="match status" value="2"/>
</dbReference>
<keyword evidence="4" id="KW-0925">Oxylipin biosynthesis</keyword>
<keyword evidence="7" id="KW-0443">Lipid metabolism</keyword>
<evidence type="ECO:0000256" key="8">
    <source>
        <dbReference type="ARBA" id="ARBA00023160"/>
    </source>
</evidence>
<dbReference type="Proteomes" id="UP000325577">
    <property type="component" value="Linkage Group LG15"/>
</dbReference>
<sequence length="514" mass="57949">MAASSLQVFPSLQLQSLQFPSQRSSKPSLAPSTRRLNVRPIIASLPDRSVPERSVPTPARVTATFTPEVASEPTNLPIREIPGHYGLPFFGPIFDRLCYFYIQGRDKFFKSRMEKYKSTVYKVNMPPGPFISFHPHVVVLLDGKSFPVLFDVSKVEKKNLFTGTYMPSTKLTGGYRVLSYVDPSEPNHAKLKELLFYLLKSSRDRVIPEFHSTFTAMFETLESDLAKKGKVSYNDPNDQASFNFLARAFYQTNPADTKLGTQAPTLIALWVLLQLHPILTLGLWAIIEEPLLHTFPLPPILGYGIYKKLHNFFKESASSVLDEAEKMALSNISRNPEPNCQNKLAFEINSVIKANGGKVTMAAIEKMPLMKSVVYETLRIEPPVPLQYGKAKSDFTIESHDAKFEVKKGQMLFGYQPFATKDPKIFDRPEEFVPERFMGDGEKLLKHVMWSNGPETESPTVDNKQCAGKDFIVFISRLFVVELFRRYDSLEATIGTSALGNSVTLTSLKRSSYQ</sequence>
<evidence type="ECO:0000256" key="5">
    <source>
        <dbReference type="ARBA" id="ARBA00022832"/>
    </source>
</evidence>
<evidence type="ECO:0008006" key="13">
    <source>
        <dbReference type="Google" id="ProtNLM"/>
    </source>
</evidence>
<dbReference type="SUPFAM" id="SSF48264">
    <property type="entry name" value="Cytochrome P450"/>
    <property type="match status" value="1"/>
</dbReference>
<keyword evidence="3 10" id="KW-0479">Metal-binding</keyword>
<dbReference type="GO" id="GO:0020037">
    <property type="term" value="F:heme binding"/>
    <property type="evidence" value="ECO:0007669"/>
    <property type="project" value="InterPro"/>
</dbReference>
<dbReference type="InterPro" id="IPR002403">
    <property type="entry name" value="Cyt_P450_E_grp-IV"/>
</dbReference>
<dbReference type="CDD" id="cd11071">
    <property type="entry name" value="CYP74"/>
    <property type="match status" value="1"/>
</dbReference>
<evidence type="ECO:0000256" key="2">
    <source>
        <dbReference type="ARBA" id="ARBA00022516"/>
    </source>
</evidence>
<dbReference type="PANTHER" id="PTHR24286">
    <property type="entry name" value="CYTOCHROME P450 26"/>
    <property type="match status" value="1"/>
</dbReference>
<dbReference type="GO" id="GO:0009941">
    <property type="term" value="C:chloroplast envelope"/>
    <property type="evidence" value="ECO:0007669"/>
    <property type="project" value="TreeGrafter"/>
</dbReference>
<feature type="binding site" description="axial binding residue" evidence="10">
    <location>
        <position position="466"/>
    </location>
    <ligand>
        <name>heme</name>
        <dbReference type="ChEBI" id="CHEBI:30413"/>
    </ligand>
    <ligandPart>
        <name>Fe</name>
        <dbReference type="ChEBI" id="CHEBI:18248"/>
    </ligandPart>
</feature>
<evidence type="ECO:0000313" key="11">
    <source>
        <dbReference type="EMBL" id="KAA8537685.1"/>
    </source>
</evidence>
<proteinExistence type="inferred from homology"/>
<keyword evidence="12" id="KW-1185">Reference proteome</keyword>
<dbReference type="PANTHER" id="PTHR24286:SF255">
    <property type="entry name" value="ALLENE OXIDE SYNTHASE, CHLOROPLASTIC"/>
    <property type="match status" value="1"/>
</dbReference>
<keyword evidence="10" id="KW-0349">Heme</keyword>
<evidence type="ECO:0000256" key="6">
    <source>
        <dbReference type="ARBA" id="ARBA00023004"/>
    </source>
</evidence>
<keyword evidence="2" id="KW-0444">Lipid biosynthesis</keyword>
<accession>A0A5J5B303</accession>
<comment type="cofactor">
    <cofactor evidence="10">
        <name>heme</name>
        <dbReference type="ChEBI" id="CHEBI:30413"/>
    </cofactor>
</comment>
<dbReference type="GO" id="GO:0009695">
    <property type="term" value="P:jasmonic acid biosynthetic process"/>
    <property type="evidence" value="ECO:0007669"/>
    <property type="project" value="TreeGrafter"/>
</dbReference>